<dbReference type="OrthoDB" id="10006572at2759"/>
<feature type="domain" description="YAP binding" evidence="1">
    <location>
        <begin position="2"/>
        <end position="47"/>
    </location>
</feature>
<organism evidence="2 3">
    <name type="scientific">Dibothriocephalus latus</name>
    <name type="common">Fish tapeworm</name>
    <name type="synonym">Diphyllobothrium latum</name>
    <dbReference type="NCBI Taxonomy" id="60516"/>
    <lineage>
        <taxon>Eukaryota</taxon>
        <taxon>Metazoa</taxon>
        <taxon>Spiralia</taxon>
        <taxon>Lophotrochozoa</taxon>
        <taxon>Platyhelminthes</taxon>
        <taxon>Cestoda</taxon>
        <taxon>Eucestoda</taxon>
        <taxon>Diphyllobothriidea</taxon>
        <taxon>Diphyllobothriidae</taxon>
        <taxon>Dibothriocephalus</taxon>
    </lineage>
</organism>
<evidence type="ECO:0000313" key="2">
    <source>
        <dbReference type="EMBL" id="VDK51106.1"/>
    </source>
</evidence>
<dbReference type="EMBL" id="UYRU01015380">
    <property type="protein sequence ID" value="VDK51106.1"/>
    <property type="molecule type" value="Genomic_DNA"/>
</dbReference>
<protein>
    <recommendedName>
        <fullName evidence="1">YAP binding domain-containing protein</fullName>
    </recommendedName>
</protein>
<dbReference type="Pfam" id="PF17725">
    <property type="entry name" value="YBD"/>
    <property type="match status" value="1"/>
</dbReference>
<keyword evidence="3" id="KW-1185">Reference proteome</keyword>
<reference evidence="2 3" key="1">
    <citation type="submission" date="2018-11" db="EMBL/GenBank/DDBJ databases">
        <authorList>
            <consortium name="Pathogen Informatics"/>
        </authorList>
    </citation>
    <scope>NUCLEOTIDE SEQUENCE [LARGE SCALE GENOMIC DNA]</scope>
</reference>
<dbReference type="Proteomes" id="UP000281553">
    <property type="component" value="Unassembled WGS sequence"/>
</dbReference>
<evidence type="ECO:0000313" key="3">
    <source>
        <dbReference type="Proteomes" id="UP000281553"/>
    </source>
</evidence>
<dbReference type="AlphaFoldDB" id="A0A3P6QIL7"/>
<name>A0A3P6QIL7_DIBLA</name>
<dbReference type="InterPro" id="IPR041086">
    <property type="entry name" value="YBD"/>
</dbReference>
<evidence type="ECO:0000259" key="1">
    <source>
        <dbReference type="Pfam" id="PF17725"/>
    </source>
</evidence>
<proteinExistence type="predicted"/>
<sequence>MENGCYVYKLLRNPMCASMKKFIAMLAALSSLEEMNQVLENFTILQVSLTFSPFGLRFRHACRQEYSD</sequence>
<gene>
    <name evidence="2" type="ORF">DILT_LOCUS1828</name>
</gene>
<dbReference type="Gene3D" id="2.70.50.80">
    <property type="match status" value="1"/>
</dbReference>
<accession>A0A3P6QIL7</accession>